<accession>A0AC61SC28</accession>
<keyword evidence="1" id="KW-0808">Transferase</keyword>
<dbReference type="EMBL" id="QYBA01000050">
    <property type="protein sequence ID" value="TKY92247.1"/>
    <property type="molecule type" value="Genomic_DNA"/>
</dbReference>
<gene>
    <name evidence="1" type="ORF">C5S46_01595</name>
</gene>
<proteinExistence type="predicted"/>
<keyword evidence="1" id="KW-0418">Kinase</keyword>
<evidence type="ECO:0000313" key="2">
    <source>
        <dbReference type="Proteomes" id="UP000315423"/>
    </source>
</evidence>
<organism evidence="1 2">
    <name type="scientific">Candidatus Methanomarinus sp</name>
    <dbReference type="NCBI Taxonomy" id="3386244"/>
    <lineage>
        <taxon>Archaea</taxon>
        <taxon>Methanobacteriati</taxon>
        <taxon>Methanobacteriota</taxon>
        <taxon>Stenosarchaea group</taxon>
        <taxon>Methanomicrobia</taxon>
        <taxon>Methanosarcinales</taxon>
        <taxon>ANME-2 cluster</taxon>
        <taxon>Candidatus Methanocomedenaceae</taxon>
        <taxon>Candidatus Methanomarinus</taxon>
    </lineage>
</organism>
<evidence type="ECO:0000313" key="1">
    <source>
        <dbReference type="EMBL" id="TKY92247.1"/>
    </source>
</evidence>
<name>A0AC61SC28_9EURY</name>
<sequence length="182" mass="20522">MIIALTGTPGTGKSSICRYLHTKFEIIDLNMYIKKEGLHFGQDEPGGSLIADMDAVQSRMDELLKNNTVTVIIEGHLSHYLKGTDAVIVLRTRPAILTQRLRARGYLPEKINENIEAEALDVILIESVERHQKVFEVETSTTTPKEASQVIHPLVLQLEAGNMVYLNEYLPGRFDWSEEVFL</sequence>
<dbReference type="Proteomes" id="UP000315423">
    <property type="component" value="Unassembled WGS sequence"/>
</dbReference>
<comment type="caution">
    <text evidence="1">The sequence shown here is derived from an EMBL/GenBank/DDBJ whole genome shotgun (WGS) entry which is preliminary data.</text>
</comment>
<protein>
    <submittedName>
        <fullName evidence="1">Adenylate kinase</fullName>
    </submittedName>
</protein>
<reference evidence="1" key="1">
    <citation type="submission" date="2018-09" db="EMBL/GenBank/DDBJ databases">
        <title>A genomic encyclopedia of anaerobic methanotrophic archaea.</title>
        <authorList>
            <person name="Skennerton C.T."/>
            <person name="Chadwick G.L."/>
            <person name="Laso-Perez R."/>
            <person name="Leu A.O."/>
            <person name="Speth D.R."/>
            <person name="Yu H."/>
            <person name="Morgan-Lang C."/>
            <person name="Hatzenpichler R."/>
            <person name="Goudeau D."/>
            <person name="Malmstrom R."/>
            <person name="Woyke T."/>
            <person name="Hallam S."/>
            <person name="Tyson G.W."/>
            <person name="Wegener G."/>
            <person name="Boetius A."/>
            <person name="Orphan V.J."/>
        </authorList>
    </citation>
    <scope>NUCLEOTIDE SEQUENCE</scope>
    <source>
        <strain evidence="1">CONS3730D10UFb2</strain>
    </source>
</reference>